<gene>
    <name evidence="3" type="ORF">AAIA72_03075</name>
</gene>
<dbReference type="Gene3D" id="3.40.50.2000">
    <property type="entry name" value="Glycogen Phosphorylase B"/>
    <property type="match status" value="2"/>
</dbReference>
<feature type="domain" description="Glycosyltransferase subfamily 4-like N-terminal" evidence="2">
    <location>
        <begin position="14"/>
        <end position="176"/>
    </location>
</feature>
<dbReference type="InterPro" id="IPR001296">
    <property type="entry name" value="Glyco_trans_1"/>
</dbReference>
<organism evidence="3">
    <name type="scientific">Thermohahella caldifontis</name>
    <dbReference type="NCBI Taxonomy" id="3142973"/>
    <lineage>
        <taxon>Bacteria</taxon>
        <taxon>Pseudomonadati</taxon>
        <taxon>Pseudomonadota</taxon>
        <taxon>Gammaproteobacteria</taxon>
        <taxon>Oceanospirillales</taxon>
        <taxon>Hahellaceae</taxon>
        <taxon>Thermohahella</taxon>
    </lineage>
</organism>
<dbReference type="RefSeq" id="WP_369601984.1">
    <property type="nucleotide sequence ID" value="NZ_CP154858.1"/>
</dbReference>
<name>A0AB39UXV0_9GAMM</name>
<evidence type="ECO:0000259" key="2">
    <source>
        <dbReference type="Pfam" id="PF13439"/>
    </source>
</evidence>
<keyword evidence="3" id="KW-0328">Glycosyltransferase</keyword>
<dbReference type="PANTHER" id="PTHR12526:SF637">
    <property type="entry name" value="GLYCOSYLTRANSFERASE EPSF-RELATED"/>
    <property type="match status" value="1"/>
</dbReference>
<sequence>MRVIHLIDSGGLYGAERVLLTLVDEQLKQGDIQPLIVSVGAPGEPEKPLEAAAREAGLPLHVARMKPGLNLKATRALLQTLGVGSEGEPVLLHSHGYKFNIILAFLKVREALAVPVVSTVHGYVRPALFSKMWIYERMDRWALKHLDGIVCVSETQKRHQLPERLQARATVIYNGLPGMGKTPVRLPQGKYTPSQPMKLLAAGRLSPEKGFELLLRALAPLVHKGLPICLTIAGEGALRLRLEHLVDTFGLRNAVTFAGYVRDMEALYASHDVLVMPSLTEGLPMTLLEALRAGLPAICSAVGGIPEVAEQAPIQLFRAGDVRALEKLIEDALHGNLPIRQHTDLSKFSAETMAEGYHQLYTGILQGVAAGVAYE</sequence>
<proteinExistence type="predicted"/>
<reference evidence="3" key="1">
    <citation type="submission" date="2024-05" db="EMBL/GenBank/DDBJ databases">
        <title>Genome sequencing of novel strain.</title>
        <authorList>
            <person name="Ganbat D."/>
            <person name="Ganbat S."/>
            <person name="Lee S.-J."/>
        </authorList>
    </citation>
    <scope>NUCLEOTIDE SEQUENCE</scope>
    <source>
        <strain evidence="3">SMD15-11</strain>
    </source>
</reference>
<dbReference type="KEGG" id="tcd:AAIA72_03075"/>
<accession>A0AB39UXV0</accession>
<dbReference type="Pfam" id="PF13439">
    <property type="entry name" value="Glyco_transf_4"/>
    <property type="match status" value="1"/>
</dbReference>
<dbReference type="EC" id="2.4.-.-" evidence="3"/>
<evidence type="ECO:0000313" key="3">
    <source>
        <dbReference type="EMBL" id="XDT72983.1"/>
    </source>
</evidence>
<dbReference type="SUPFAM" id="SSF53756">
    <property type="entry name" value="UDP-Glycosyltransferase/glycogen phosphorylase"/>
    <property type="match status" value="1"/>
</dbReference>
<dbReference type="Pfam" id="PF00534">
    <property type="entry name" value="Glycos_transf_1"/>
    <property type="match status" value="1"/>
</dbReference>
<dbReference type="PANTHER" id="PTHR12526">
    <property type="entry name" value="GLYCOSYLTRANSFERASE"/>
    <property type="match status" value="1"/>
</dbReference>
<dbReference type="InterPro" id="IPR028098">
    <property type="entry name" value="Glyco_trans_4-like_N"/>
</dbReference>
<dbReference type="AlphaFoldDB" id="A0AB39UXV0"/>
<dbReference type="GO" id="GO:1901135">
    <property type="term" value="P:carbohydrate derivative metabolic process"/>
    <property type="evidence" value="ECO:0007669"/>
    <property type="project" value="UniProtKB-ARBA"/>
</dbReference>
<keyword evidence="3" id="KW-0808">Transferase</keyword>
<feature type="domain" description="Glycosyl transferase family 1" evidence="1">
    <location>
        <begin position="194"/>
        <end position="338"/>
    </location>
</feature>
<dbReference type="CDD" id="cd03811">
    <property type="entry name" value="GT4_GT28_WabH-like"/>
    <property type="match status" value="1"/>
</dbReference>
<protein>
    <submittedName>
        <fullName evidence="3">Glycosyltransferase</fullName>
        <ecNumber evidence="3">2.4.-.-</ecNumber>
    </submittedName>
</protein>
<dbReference type="GO" id="GO:0016757">
    <property type="term" value="F:glycosyltransferase activity"/>
    <property type="evidence" value="ECO:0007669"/>
    <property type="project" value="UniProtKB-KW"/>
</dbReference>
<dbReference type="EMBL" id="CP154858">
    <property type="protein sequence ID" value="XDT72983.1"/>
    <property type="molecule type" value="Genomic_DNA"/>
</dbReference>
<evidence type="ECO:0000259" key="1">
    <source>
        <dbReference type="Pfam" id="PF00534"/>
    </source>
</evidence>